<evidence type="ECO:0000313" key="3">
    <source>
        <dbReference type="Proteomes" id="UP001165122"/>
    </source>
</evidence>
<proteinExistence type="predicted"/>
<feature type="chain" id="PRO_5040903614" evidence="1">
    <location>
        <begin position="21"/>
        <end position="232"/>
    </location>
</feature>
<feature type="signal peptide" evidence="1">
    <location>
        <begin position="1"/>
        <end position="20"/>
    </location>
</feature>
<name>A0A9W7KVI2_9STRA</name>
<keyword evidence="1" id="KW-0732">Signal</keyword>
<evidence type="ECO:0000256" key="1">
    <source>
        <dbReference type="SAM" id="SignalP"/>
    </source>
</evidence>
<dbReference type="OrthoDB" id="10473195at2759"/>
<organism evidence="2 3">
    <name type="scientific">Triparma laevis f. longispina</name>
    <dbReference type="NCBI Taxonomy" id="1714387"/>
    <lineage>
        <taxon>Eukaryota</taxon>
        <taxon>Sar</taxon>
        <taxon>Stramenopiles</taxon>
        <taxon>Ochrophyta</taxon>
        <taxon>Bolidophyceae</taxon>
        <taxon>Parmales</taxon>
        <taxon>Triparmaceae</taxon>
        <taxon>Triparma</taxon>
    </lineage>
</organism>
<dbReference type="AlphaFoldDB" id="A0A9W7KVI2"/>
<keyword evidence="3" id="KW-1185">Reference proteome</keyword>
<reference evidence="3" key="1">
    <citation type="journal article" date="2023" name="Commun. Biol.">
        <title>Genome analysis of Parmales, the sister group of diatoms, reveals the evolutionary specialization of diatoms from phago-mixotrophs to photoautotrophs.</title>
        <authorList>
            <person name="Ban H."/>
            <person name="Sato S."/>
            <person name="Yoshikawa S."/>
            <person name="Yamada K."/>
            <person name="Nakamura Y."/>
            <person name="Ichinomiya M."/>
            <person name="Sato N."/>
            <person name="Blanc-Mathieu R."/>
            <person name="Endo H."/>
            <person name="Kuwata A."/>
            <person name="Ogata H."/>
        </authorList>
    </citation>
    <scope>NUCLEOTIDE SEQUENCE [LARGE SCALE GENOMIC DNA]</scope>
    <source>
        <strain evidence="3">NIES 3700</strain>
    </source>
</reference>
<gene>
    <name evidence="2" type="ORF">TrLO_g11216</name>
</gene>
<evidence type="ECO:0000313" key="2">
    <source>
        <dbReference type="EMBL" id="GMI13203.1"/>
    </source>
</evidence>
<sequence length="232" mass="25070">MLSMRLAVLVLVVLAASALAFISPPTRTLSRRPLSSSADADDYLEQAKKLRAEAASLESSRPDPSPVSPSSLSPLSYTTISSSKWDVQFTLNLDSTLYTSSSTEITFLSDGYTSHSPGVFSKVWGWDLEFDVGASDLTGLKDSETMDILLFSADVSESAKLPSSFENQRIYLTAEIAQDKTTKTLRFNKGTLTVKSDDVSGGGLFGLFGNTNGILAQFKVVGRFTMQPTQPK</sequence>
<protein>
    <submittedName>
        <fullName evidence="2">Uncharacterized protein</fullName>
    </submittedName>
</protein>
<comment type="caution">
    <text evidence="2">The sequence shown here is derived from an EMBL/GenBank/DDBJ whole genome shotgun (WGS) entry which is preliminary data.</text>
</comment>
<accession>A0A9W7KVI2</accession>
<dbReference type="Proteomes" id="UP001165122">
    <property type="component" value="Unassembled WGS sequence"/>
</dbReference>
<dbReference type="EMBL" id="BRXW01000188">
    <property type="protein sequence ID" value="GMI13203.1"/>
    <property type="molecule type" value="Genomic_DNA"/>
</dbReference>